<dbReference type="OrthoDB" id="5132974at2759"/>
<keyword evidence="3" id="KW-1185">Reference proteome</keyword>
<protein>
    <submittedName>
        <fullName evidence="2">Uncharacterized protein</fullName>
    </submittedName>
</protein>
<name>A0A084QK73_STAC4</name>
<accession>A0A084QK73</accession>
<dbReference type="EMBL" id="KL660688">
    <property type="protein sequence ID" value="KFA64358.1"/>
    <property type="molecule type" value="Genomic_DNA"/>
</dbReference>
<organism evidence="2 3">
    <name type="scientific">Stachybotrys chlorohalonatus (strain IBT 40285)</name>
    <dbReference type="NCBI Taxonomy" id="1283841"/>
    <lineage>
        <taxon>Eukaryota</taxon>
        <taxon>Fungi</taxon>
        <taxon>Dikarya</taxon>
        <taxon>Ascomycota</taxon>
        <taxon>Pezizomycotina</taxon>
        <taxon>Sordariomycetes</taxon>
        <taxon>Hypocreomycetidae</taxon>
        <taxon>Hypocreales</taxon>
        <taxon>Stachybotryaceae</taxon>
        <taxon>Stachybotrys</taxon>
    </lineage>
</organism>
<dbReference type="HOGENOM" id="CLU_2689433_0_0_1"/>
<feature type="region of interest" description="Disordered" evidence="1">
    <location>
        <begin position="1"/>
        <end position="74"/>
    </location>
</feature>
<dbReference type="AlphaFoldDB" id="A0A084QK73"/>
<sequence>MASKENHISPWQSKALESGRAPLPNAPGERPWLDKTSRTKLSTEPVPGKNKRQYAHWADSETGTLKKLKKSHMS</sequence>
<dbReference type="InParanoid" id="A0A084QK73"/>
<evidence type="ECO:0000313" key="2">
    <source>
        <dbReference type="EMBL" id="KFA64358.1"/>
    </source>
</evidence>
<evidence type="ECO:0000256" key="1">
    <source>
        <dbReference type="SAM" id="MobiDB-lite"/>
    </source>
</evidence>
<evidence type="ECO:0000313" key="3">
    <source>
        <dbReference type="Proteomes" id="UP000028524"/>
    </source>
</evidence>
<reference evidence="2 3" key="1">
    <citation type="journal article" date="2014" name="BMC Genomics">
        <title>Comparative genome sequencing reveals chemotype-specific gene clusters in the toxigenic black mold Stachybotrys.</title>
        <authorList>
            <person name="Semeiks J."/>
            <person name="Borek D."/>
            <person name="Otwinowski Z."/>
            <person name="Grishin N.V."/>
        </authorList>
    </citation>
    <scope>NUCLEOTIDE SEQUENCE [LARGE SCALE GENOMIC DNA]</scope>
    <source>
        <strain evidence="2 3">IBT 40285</strain>
    </source>
</reference>
<dbReference type="Proteomes" id="UP000028524">
    <property type="component" value="Unassembled WGS sequence"/>
</dbReference>
<gene>
    <name evidence="2" type="ORF">S40285_02960</name>
</gene>
<proteinExistence type="predicted"/>